<evidence type="ECO:0000313" key="2">
    <source>
        <dbReference type="EMBL" id="KAD6119263.1"/>
    </source>
</evidence>
<evidence type="ECO:0000313" key="3">
    <source>
        <dbReference type="Proteomes" id="UP000326396"/>
    </source>
</evidence>
<gene>
    <name evidence="2" type="ORF">E3N88_10534</name>
</gene>
<protein>
    <submittedName>
        <fullName evidence="2">Uncharacterized protein</fullName>
    </submittedName>
</protein>
<reference evidence="2 3" key="1">
    <citation type="submission" date="2019-05" db="EMBL/GenBank/DDBJ databases">
        <title>Mikania micrantha, genome provides insights into the molecular mechanism of rapid growth.</title>
        <authorList>
            <person name="Liu B."/>
        </authorList>
    </citation>
    <scope>NUCLEOTIDE SEQUENCE [LARGE SCALE GENOMIC DNA]</scope>
    <source>
        <strain evidence="2">NLD-2019</strain>
        <tissue evidence="2">Leaf</tissue>
    </source>
</reference>
<comment type="caution">
    <text evidence="2">The sequence shown here is derived from an EMBL/GenBank/DDBJ whole genome shotgun (WGS) entry which is preliminary data.</text>
</comment>
<accession>A0A5N6PB39</accession>
<keyword evidence="3" id="KW-1185">Reference proteome</keyword>
<proteinExistence type="predicted"/>
<name>A0A5N6PB39_9ASTR</name>
<dbReference type="Proteomes" id="UP000326396">
    <property type="component" value="Linkage Group LG13"/>
</dbReference>
<dbReference type="EMBL" id="SZYD01000005">
    <property type="protein sequence ID" value="KAD6119263.1"/>
    <property type="molecule type" value="Genomic_DNA"/>
</dbReference>
<sequence>MGEAKTIGGGGPLFTKEGTSRIDDEEKIEASGYKIEKNALFNEASAGVHYFNLGLGVFPLVSQTLLVDEGMISDSYWSSALEKVVPDQEEAFLLLPAQSRFH</sequence>
<organism evidence="2 3">
    <name type="scientific">Mikania micrantha</name>
    <name type="common">bitter vine</name>
    <dbReference type="NCBI Taxonomy" id="192012"/>
    <lineage>
        <taxon>Eukaryota</taxon>
        <taxon>Viridiplantae</taxon>
        <taxon>Streptophyta</taxon>
        <taxon>Embryophyta</taxon>
        <taxon>Tracheophyta</taxon>
        <taxon>Spermatophyta</taxon>
        <taxon>Magnoliopsida</taxon>
        <taxon>eudicotyledons</taxon>
        <taxon>Gunneridae</taxon>
        <taxon>Pentapetalae</taxon>
        <taxon>asterids</taxon>
        <taxon>campanulids</taxon>
        <taxon>Asterales</taxon>
        <taxon>Asteraceae</taxon>
        <taxon>Asteroideae</taxon>
        <taxon>Heliantheae alliance</taxon>
        <taxon>Eupatorieae</taxon>
        <taxon>Mikania</taxon>
    </lineage>
</organism>
<dbReference type="AlphaFoldDB" id="A0A5N6PB39"/>
<feature type="region of interest" description="Disordered" evidence="1">
    <location>
        <begin position="1"/>
        <end position="21"/>
    </location>
</feature>
<evidence type="ECO:0000256" key="1">
    <source>
        <dbReference type="SAM" id="MobiDB-lite"/>
    </source>
</evidence>